<gene>
    <name evidence="2" type="ORF">BAY60_16380</name>
</gene>
<name>A0A2V4BE80_9PSEU</name>
<accession>A0A2V4BE80</accession>
<feature type="region of interest" description="Disordered" evidence="1">
    <location>
        <begin position="148"/>
        <end position="172"/>
    </location>
</feature>
<feature type="compositionally biased region" description="Basic and acidic residues" evidence="1">
    <location>
        <begin position="1"/>
        <end position="20"/>
    </location>
</feature>
<protein>
    <recommendedName>
        <fullName evidence="4">Histidine kinase/HSP90-like ATPase domain-containing protein</fullName>
    </recommendedName>
</protein>
<feature type="region of interest" description="Disordered" evidence="1">
    <location>
        <begin position="1"/>
        <end position="28"/>
    </location>
</feature>
<comment type="caution">
    <text evidence="2">The sequence shown here is derived from an EMBL/GenBank/DDBJ whole genome shotgun (WGS) entry which is preliminary data.</text>
</comment>
<reference evidence="2 3" key="1">
    <citation type="submission" date="2016-07" db="EMBL/GenBank/DDBJ databases">
        <title>Draft genome sequence of Prauserella muralis DSM 45305, isolated from a mould-covered wall in an indoor environment.</title>
        <authorList>
            <person name="Ruckert C."/>
            <person name="Albersmeier A."/>
            <person name="Jiang C.-L."/>
            <person name="Jiang Y."/>
            <person name="Kalinowski J."/>
            <person name="Schneider O."/>
            <person name="Winkler A."/>
            <person name="Zotchev S.B."/>
        </authorList>
    </citation>
    <scope>NUCLEOTIDE SEQUENCE [LARGE SCALE GENOMIC DNA]</scope>
    <source>
        <strain evidence="2 3">DSM 45305</strain>
    </source>
</reference>
<dbReference type="InterPro" id="IPR036890">
    <property type="entry name" value="HATPase_C_sf"/>
</dbReference>
<proteinExistence type="predicted"/>
<dbReference type="EMBL" id="MASW01000002">
    <property type="protein sequence ID" value="PXY27929.1"/>
    <property type="molecule type" value="Genomic_DNA"/>
</dbReference>
<keyword evidence="3" id="KW-1185">Reference proteome</keyword>
<dbReference type="Proteomes" id="UP000249915">
    <property type="component" value="Unassembled WGS sequence"/>
</dbReference>
<sequence>MDTAEQHGDLVGEEAEMVHEDTDDADGARVVNGRSRSAREFLGDVRTQVRTLLRDWDTDTAIDAVLVADELVSRRVRHGPPPAAVRLALDSASGALVVELDGAGPACSADRCADCAAGARLLDALGVSVRECRAEFRLSRRPRFQATQRVRSGQFGDAGKRVPAPRRQTLPG</sequence>
<dbReference type="Gene3D" id="3.30.565.10">
    <property type="entry name" value="Histidine kinase-like ATPase, C-terminal domain"/>
    <property type="match status" value="1"/>
</dbReference>
<organism evidence="2 3">
    <name type="scientific">Prauserella muralis</name>
    <dbReference type="NCBI Taxonomy" id="588067"/>
    <lineage>
        <taxon>Bacteria</taxon>
        <taxon>Bacillati</taxon>
        <taxon>Actinomycetota</taxon>
        <taxon>Actinomycetes</taxon>
        <taxon>Pseudonocardiales</taxon>
        <taxon>Pseudonocardiaceae</taxon>
        <taxon>Prauserella</taxon>
    </lineage>
</organism>
<dbReference type="AlphaFoldDB" id="A0A2V4BE80"/>
<evidence type="ECO:0000313" key="3">
    <source>
        <dbReference type="Proteomes" id="UP000249915"/>
    </source>
</evidence>
<evidence type="ECO:0000256" key="1">
    <source>
        <dbReference type="SAM" id="MobiDB-lite"/>
    </source>
</evidence>
<evidence type="ECO:0008006" key="4">
    <source>
        <dbReference type="Google" id="ProtNLM"/>
    </source>
</evidence>
<evidence type="ECO:0000313" key="2">
    <source>
        <dbReference type="EMBL" id="PXY27929.1"/>
    </source>
</evidence>